<dbReference type="RefSeq" id="WP_149682412.1">
    <property type="nucleotide sequence ID" value="NZ_FNBI01000004.1"/>
</dbReference>
<organism evidence="2 3">
    <name type="scientific">Sphingomonas carotinifaciens</name>
    <dbReference type="NCBI Taxonomy" id="1166323"/>
    <lineage>
        <taxon>Bacteria</taxon>
        <taxon>Pseudomonadati</taxon>
        <taxon>Pseudomonadota</taxon>
        <taxon>Alphaproteobacteria</taxon>
        <taxon>Sphingomonadales</taxon>
        <taxon>Sphingomonadaceae</taxon>
        <taxon>Sphingomonas</taxon>
    </lineage>
</organism>
<dbReference type="AlphaFoldDB" id="A0A1G7LZ17"/>
<sequence length="135" mass="13131">MMPLAAARAALDATLAAARAAPIAAIVLDAGGHPVAFARQDGASLFRHDIARAKALGAIGMGQDSAEIADRAARNPAFFTSVAVATGGALALSAGGVLIRSAGGQILGAIGVSGDTPDIDATCAQAGVAAFHGDR</sequence>
<evidence type="ECO:0000313" key="1">
    <source>
        <dbReference type="EMBL" id="MWC42171.1"/>
    </source>
</evidence>
<dbReference type="InterPro" id="IPR052517">
    <property type="entry name" value="GlcG_carb_metab_protein"/>
</dbReference>
<dbReference type="InterPro" id="IPR005624">
    <property type="entry name" value="PduO/GlcC-like"/>
</dbReference>
<reference evidence="2 3" key="1">
    <citation type="submission" date="2016-10" db="EMBL/GenBank/DDBJ databases">
        <authorList>
            <person name="Varghese N."/>
            <person name="Submissions S."/>
        </authorList>
    </citation>
    <scope>NUCLEOTIDE SEQUENCE [LARGE SCALE GENOMIC DNA]</scope>
    <source>
        <strain evidence="2 3">S7-754</strain>
    </source>
</reference>
<keyword evidence="3" id="KW-1185">Reference proteome</keyword>
<protein>
    <submittedName>
        <fullName evidence="1">Heme-binding protein</fullName>
    </submittedName>
    <submittedName>
        <fullName evidence="2">Uncharacterized conserved protein GlcG, DUF336 family</fullName>
    </submittedName>
</protein>
<dbReference type="Gene3D" id="3.30.450.150">
    <property type="entry name" value="Haem-degrading domain"/>
    <property type="match status" value="1"/>
</dbReference>
<dbReference type="EMBL" id="WSUT01000001">
    <property type="protein sequence ID" value="MWC42171.1"/>
    <property type="molecule type" value="Genomic_DNA"/>
</dbReference>
<dbReference type="Pfam" id="PF03928">
    <property type="entry name" value="HbpS-like"/>
    <property type="match status" value="1"/>
</dbReference>
<dbReference type="Proteomes" id="UP000323502">
    <property type="component" value="Unassembled WGS sequence"/>
</dbReference>
<name>A0A1G7LZ17_9SPHN</name>
<dbReference type="EMBL" id="FNBI01000004">
    <property type="protein sequence ID" value="SDF54747.1"/>
    <property type="molecule type" value="Genomic_DNA"/>
</dbReference>
<accession>A0A1G7LZ17</accession>
<proteinExistence type="predicted"/>
<evidence type="ECO:0000313" key="4">
    <source>
        <dbReference type="Proteomes" id="UP000436801"/>
    </source>
</evidence>
<gene>
    <name evidence="1" type="ORF">GQR91_00645</name>
    <name evidence="2" type="ORF">SAMN05216557_10419</name>
</gene>
<reference evidence="1 4" key="2">
    <citation type="submission" date="2019-12" db="EMBL/GenBank/DDBJ databases">
        <authorList>
            <person name="Zheng J."/>
        </authorList>
    </citation>
    <scope>NUCLEOTIDE SEQUENCE [LARGE SCALE GENOMIC DNA]</scope>
    <source>
        <strain evidence="1 4">DSM 27347</strain>
    </source>
</reference>
<dbReference type="PANTHER" id="PTHR34309">
    <property type="entry name" value="SLR1406 PROTEIN"/>
    <property type="match status" value="1"/>
</dbReference>
<dbReference type="SUPFAM" id="SSF143744">
    <property type="entry name" value="GlcG-like"/>
    <property type="match status" value="1"/>
</dbReference>
<dbReference type="InterPro" id="IPR038084">
    <property type="entry name" value="PduO/GlcC-like_sf"/>
</dbReference>
<dbReference type="Proteomes" id="UP000436801">
    <property type="component" value="Unassembled WGS sequence"/>
</dbReference>
<evidence type="ECO:0000313" key="2">
    <source>
        <dbReference type="EMBL" id="SDF54747.1"/>
    </source>
</evidence>
<evidence type="ECO:0000313" key="3">
    <source>
        <dbReference type="Proteomes" id="UP000323502"/>
    </source>
</evidence>
<dbReference type="PANTHER" id="PTHR34309:SF10">
    <property type="entry name" value="SLR1406 PROTEIN"/>
    <property type="match status" value="1"/>
</dbReference>
<dbReference type="OrthoDB" id="9815788at2"/>